<keyword evidence="9" id="KW-1185">Reference proteome</keyword>
<dbReference type="Gene3D" id="2.120.10.30">
    <property type="entry name" value="TolB, C-terminal domain"/>
    <property type="match status" value="2"/>
</dbReference>
<dbReference type="InterPro" id="IPR001258">
    <property type="entry name" value="NHL_repeat"/>
</dbReference>
<dbReference type="InterPro" id="IPR011042">
    <property type="entry name" value="6-blade_b-propeller_TolB-like"/>
</dbReference>
<feature type="repeat" description="NHL" evidence="6">
    <location>
        <begin position="403"/>
        <end position="443"/>
    </location>
</feature>
<protein>
    <submittedName>
        <fullName evidence="10">Tripartite motif-containing protein 3-like</fullName>
    </submittedName>
</protein>
<dbReference type="RefSeq" id="XP_017775302.1">
    <property type="nucleotide sequence ID" value="XM_017919813.1"/>
</dbReference>
<dbReference type="Pfam" id="PF00630">
    <property type="entry name" value="Filamin"/>
    <property type="match status" value="1"/>
</dbReference>
<feature type="repeat" description="Filamin" evidence="5">
    <location>
        <begin position="172"/>
        <end position="262"/>
    </location>
</feature>
<keyword evidence="2" id="KW-0677">Repeat</keyword>
<dbReference type="PROSITE" id="PS51125">
    <property type="entry name" value="NHL"/>
    <property type="match status" value="4"/>
</dbReference>
<dbReference type="InterPro" id="IPR001298">
    <property type="entry name" value="Filamin/ABP280_rpt"/>
</dbReference>
<dbReference type="InterPro" id="IPR014756">
    <property type="entry name" value="Ig_E-set"/>
</dbReference>
<dbReference type="InterPro" id="IPR050952">
    <property type="entry name" value="TRIM-NHL_E3_ligases"/>
</dbReference>
<name>A0ABM1ML52_NICVS</name>
<keyword evidence="8" id="KW-0732">Signal</keyword>
<dbReference type="InterPro" id="IPR017868">
    <property type="entry name" value="Filamin/ABP280_repeat-like"/>
</dbReference>
<gene>
    <name evidence="10" type="primary">LOC108561760</name>
</gene>
<dbReference type="GeneID" id="108561760"/>
<feature type="chain" id="PRO_5045275498" evidence="8">
    <location>
        <begin position="18"/>
        <end position="535"/>
    </location>
</feature>
<evidence type="ECO:0000256" key="4">
    <source>
        <dbReference type="ARBA" id="ARBA00022833"/>
    </source>
</evidence>
<dbReference type="PANTHER" id="PTHR24104">
    <property type="entry name" value="E3 UBIQUITIN-PROTEIN LIGASE NHLRC1-RELATED"/>
    <property type="match status" value="1"/>
</dbReference>
<keyword evidence="3" id="KW-0863">Zinc-finger</keyword>
<evidence type="ECO:0000256" key="2">
    <source>
        <dbReference type="ARBA" id="ARBA00022737"/>
    </source>
</evidence>
<keyword evidence="1" id="KW-0479">Metal-binding</keyword>
<evidence type="ECO:0000313" key="10">
    <source>
        <dbReference type="RefSeq" id="XP_017775302.1"/>
    </source>
</evidence>
<accession>A0ABM1ML52</accession>
<evidence type="ECO:0000256" key="5">
    <source>
        <dbReference type="PROSITE-ProRule" id="PRU00087"/>
    </source>
</evidence>
<evidence type="ECO:0000256" key="6">
    <source>
        <dbReference type="PROSITE-ProRule" id="PRU00504"/>
    </source>
</evidence>
<evidence type="ECO:0000256" key="1">
    <source>
        <dbReference type="ARBA" id="ARBA00022723"/>
    </source>
</evidence>
<dbReference type="Pfam" id="PF01436">
    <property type="entry name" value="NHL"/>
    <property type="match status" value="2"/>
</dbReference>
<dbReference type="Gene3D" id="2.60.40.10">
    <property type="entry name" value="Immunoglobulins"/>
    <property type="match status" value="1"/>
</dbReference>
<evidence type="ECO:0000256" key="8">
    <source>
        <dbReference type="SAM" id="SignalP"/>
    </source>
</evidence>
<keyword evidence="4" id="KW-0862">Zinc</keyword>
<reference evidence="10" key="1">
    <citation type="submission" date="2025-08" db="UniProtKB">
        <authorList>
            <consortium name="RefSeq"/>
        </authorList>
    </citation>
    <scope>IDENTIFICATION</scope>
    <source>
        <tissue evidence="10">Whole Larva</tissue>
    </source>
</reference>
<feature type="repeat" description="NHL" evidence="6">
    <location>
        <begin position="368"/>
        <end position="399"/>
    </location>
</feature>
<feature type="repeat" description="NHL" evidence="6">
    <location>
        <begin position="269"/>
        <end position="313"/>
    </location>
</feature>
<feature type="coiled-coil region" evidence="7">
    <location>
        <begin position="69"/>
        <end position="119"/>
    </location>
</feature>
<evidence type="ECO:0000256" key="3">
    <source>
        <dbReference type="ARBA" id="ARBA00022771"/>
    </source>
</evidence>
<sequence length="535" mass="58884">MQFVFTFSFIIQQLSQAQEGVGRELQKLDTAKEDCIEQINSVFQQVQALVDRRKQEMIDAVTTACIEKRKVLEEQHALIQCEKNKVQQECEGLQYQVEVRNITQRIESLTEKLDAASTLGEPRENAFLTCDFTQSDSLQSIEQSLGKLGKVRTSTTFPSLCRAQMEEESIAGIENSVLLTTVDYHGQERQNGGDPVQAEVLPVSVTAAAAVDVVSVEVPSTVTDCEDGTYRISFRAPRAGRYGVRISVFDRPIKDVPLFFDVSEHNNPVNTYGSRGSGKDDFMQPVGVAVDESKEEIYVLDTGNSRIKVLNYDLQVIKHITNEGLSGRSCTGIAVSNNGLVVVNWRTRTVTEMTTSGQTVMTFTYNAFQEPINVAVDKCYGHILIADNGMNCVYVFDGDGKILFQVGGGGGKKGTFSLITSVTVGPGGEIVVADSRIQVFSAKGDFVSVLHDEGRGKGRYGGITVDSDNRILASRSEQKGRNFVQILSLVDANLSNTIDSHDSKLKRPSGIAVTNDRHVIVVDLGNNCIKKYRYW</sequence>
<proteinExistence type="predicted"/>
<organism evidence="9 10">
    <name type="scientific">Nicrophorus vespilloides</name>
    <name type="common">Boreal carrion beetle</name>
    <dbReference type="NCBI Taxonomy" id="110193"/>
    <lineage>
        <taxon>Eukaryota</taxon>
        <taxon>Metazoa</taxon>
        <taxon>Ecdysozoa</taxon>
        <taxon>Arthropoda</taxon>
        <taxon>Hexapoda</taxon>
        <taxon>Insecta</taxon>
        <taxon>Pterygota</taxon>
        <taxon>Neoptera</taxon>
        <taxon>Endopterygota</taxon>
        <taxon>Coleoptera</taxon>
        <taxon>Polyphaga</taxon>
        <taxon>Staphyliniformia</taxon>
        <taxon>Silphidae</taxon>
        <taxon>Nicrophorinae</taxon>
        <taxon>Nicrophorus</taxon>
    </lineage>
</organism>
<dbReference type="PANTHER" id="PTHR24104:SF25">
    <property type="entry name" value="PROTEIN LIN-41"/>
    <property type="match status" value="1"/>
</dbReference>
<keyword evidence="7" id="KW-0175">Coiled coil</keyword>
<dbReference type="SMART" id="SM00557">
    <property type="entry name" value="IG_FLMN"/>
    <property type="match status" value="1"/>
</dbReference>
<feature type="repeat" description="NHL" evidence="6">
    <location>
        <begin position="497"/>
        <end position="535"/>
    </location>
</feature>
<evidence type="ECO:0000256" key="7">
    <source>
        <dbReference type="SAM" id="Coils"/>
    </source>
</evidence>
<evidence type="ECO:0000313" key="9">
    <source>
        <dbReference type="Proteomes" id="UP000695000"/>
    </source>
</evidence>
<dbReference type="SUPFAM" id="SSF101898">
    <property type="entry name" value="NHL repeat"/>
    <property type="match status" value="1"/>
</dbReference>
<dbReference type="PROSITE" id="PS50194">
    <property type="entry name" value="FILAMIN_REPEAT"/>
    <property type="match status" value="1"/>
</dbReference>
<dbReference type="Proteomes" id="UP000695000">
    <property type="component" value="Unplaced"/>
</dbReference>
<feature type="signal peptide" evidence="8">
    <location>
        <begin position="1"/>
        <end position="17"/>
    </location>
</feature>
<dbReference type="SUPFAM" id="SSF81296">
    <property type="entry name" value="E set domains"/>
    <property type="match status" value="1"/>
</dbReference>
<dbReference type="InterPro" id="IPR013783">
    <property type="entry name" value="Ig-like_fold"/>
</dbReference>